<feature type="DNA-binding region" description="H-T-H motif" evidence="4">
    <location>
        <begin position="48"/>
        <end position="67"/>
    </location>
</feature>
<dbReference type="InterPro" id="IPR011075">
    <property type="entry name" value="TetR_C"/>
</dbReference>
<dbReference type="InterPro" id="IPR009057">
    <property type="entry name" value="Homeodomain-like_sf"/>
</dbReference>
<dbReference type="EMBL" id="RBAL01000001">
    <property type="protein sequence ID" value="RKN47052.1"/>
    <property type="molecule type" value="Genomic_DNA"/>
</dbReference>
<evidence type="ECO:0000313" key="7">
    <source>
        <dbReference type="EMBL" id="RKN47052.1"/>
    </source>
</evidence>
<comment type="caution">
    <text evidence="7">The sequence shown here is derived from an EMBL/GenBank/DDBJ whole genome shotgun (WGS) entry which is preliminary data.</text>
</comment>
<dbReference type="SUPFAM" id="SSF46689">
    <property type="entry name" value="Homeodomain-like"/>
    <property type="match status" value="1"/>
</dbReference>
<dbReference type="RefSeq" id="WP_120674835.1">
    <property type="nucleotide sequence ID" value="NZ_RBAL01000001.1"/>
</dbReference>
<keyword evidence="8" id="KW-1185">Reference proteome</keyword>
<feature type="domain" description="HTH tetR-type" evidence="6">
    <location>
        <begin position="25"/>
        <end position="85"/>
    </location>
</feature>
<organism evidence="7 8">
    <name type="scientific">Streptomyces hoynatensis</name>
    <dbReference type="NCBI Taxonomy" id="1141874"/>
    <lineage>
        <taxon>Bacteria</taxon>
        <taxon>Bacillati</taxon>
        <taxon>Actinomycetota</taxon>
        <taxon>Actinomycetes</taxon>
        <taxon>Kitasatosporales</taxon>
        <taxon>Streptomycetaceae</taxon>
        <taxon>Streptomyces</taxon>
    </lineage>
</organism>
<dbReference type="PANTHER" id="PTHR30055:SF148">
    <property type="entry name" value="TETR-FAMILY TRANSCRIPTIONAL REGULATOR"/>
    <property type="match status" value="1"/>
</dbReference>
<dbReference type="OrthoDB" id="9796019at2"/>
<accession>A0A3A9ZF20</accession>
<dbReference type="GO" id="GO:0003700">
    <property type="term" value="F:DNA-binding transcription factor activity"/>
    <property type="evidence" value="ECO:0007669"/>
    <property type="project" value="TreeGrafter"/>
</dbReference>
<proteinExistence type="predicted"/>
<dbReference type="GO" id="GO:0000976">
    <property type="term" value="F:transcription cis-regulatory region binding"/>
    <property type="evidence" value="ECO:0007669"/>
    <property type="project" value="TreeGrafter"/>
</dbReference>
<evidence type="ECO:0000313" key="8">
    <source>
        <dbReference type="Proteomes" id="UP000272474"/>
    </source>
</evidence>
<dbReference type="PRINTS" id="PR00455">
    <property type="entry name" value="HTHTETR"/>
</dbReference>
<evidence type="ECO:0000256" key="2">
    <source>
        <dbReference type="ARBA" id="ARBA00023125"/>
    </source>
</evidence>
<dbReference type="InterPro" id="IPR050109">
    <property type="entry name" value="HTH-type_TetR-like_transc_reg"/>
</dbReference>
<dbReference type="InterPro" id="IPR001647">
    <property type="entry name" value="HTH_TetR"/>
</dbReference>
<sequence>MPTNQERRAETPAAAPRRRGRKRSEETRLAILTAALALLSEVGYAGLTIEGIAARAGCGKQTIYRWWPTKGDVLLDALALKAETHVTIADHGSYAADLRAFLADSFRLGRLPQVTEVLRAMVAQALADPEFAGRFRETFLATRREALSTVVLRARERGDLPPRPAPGTVLDLVFGVLWYRVLITGGPLDEDLVGELLAALTSGD</sequence>
<dbReference type="PROSITE" id="PS50977">
    <property type="entry name" value="HTH_TETR_2"/>
    <property type="match status" value="1"/>
</dbReference>
<dbReference type="Pfam" id="PF00440">
    <property type="entry name" value="TetR_N"/>
    <property type="match status" value="1"/>
</dbReference>
<evidence type="ECO:0000256" key="1">
    <source>
        <dbReference type="ARBA" id="ARBA00023015"/>
    </source>
</evidence>
<feature type="region of interest" description="Disordered" evidence="5">
    <location>
        <begin position="1"/>
        <end position="22"/>
    </location>
</feature>
<name>A0A3A9ZF20_9ACTN</name>
<evidence type="ECO:0000259" key="6">
    <source>
        <dbReference type="PROSITE" id="PS50977"/>
    </source>
</evidence>
<protein>
    <submittedName>
        <fullName evidence="7">TetR/AcrR family transcriptional regulator</fullName>
    </submittedName>
</protein>
<keyword evidence="1" id="KW-0805">Transcription regulation</keyword>
<gene>
    <name evidence="7" type="ORF">D7294_02400</name>
</gene>
<feature type="compositionally biased region" description="Basic and acidic residues" evidence="5">
    <location>
        <begin position="1"/>
        <end position="10"/>
    </location>
</feature>
<keyword evidence="3" id="KW-0804">Transcription</keyword>
<dbReference type="Gene3D" id="1.10.10.60">
    <property type="entry name" value="Homeodomain-like"/>
    <property type="match status" value="1"/>
</dbReference>
<dbReference type="Proteomes" id="UP000272474">
    <property type="component" value="Unassembled WGS sequence"/>
</dbReference>
<dbReference type="Pfam" id="PF16859">
    <property type="entry name" value="TetR_C_11"/>
    <property type="match status" value="1"/>
</dbReference>
<evidence type="ECO:0000256" key="5">
    <source>
        <dbReference type="SAM" id="MobiDB-lite"/>
    </source>
</evidence>
<reference evidence="7 8" key="1">
    <citation type="journal article" date="2014" name="Int. J. Syst. Evol. Microbiol.">
        <title>Streptomyces hoynatensis sp. nov., isolated from deep marine sediment.</title>
        <authorList>
            <person name="Veyisoglu A."/>
            <person name="Sahin N."/>
        </authorList>
    </citation>
    <scope>NUCLEOTIDE SEQUENCE [LARGE SCALE GENOMIC DNA]</scope>
    <source>
        <strain evidence="7 8">KCTC 29097</strain>
    </source>
</reference>
<dbReference type="Gene3D" id="1.10.357.10">
    <property type="entry name" value="Tetracycline Repressor, domain 2"/>
    <property type="match status" value="1"/>
</dbReference>
<evidence type="ECO:0000256" key="4">
    <source>
        <dbReference type="PROSITE-ProRule" id="PRU00335"/>
    </source>
</evidence>
<dbReference type="AlphaFoldDB" id="A0A3A9ZF20"/>
<evidence type="ECO:0000256" key="3">
    <source>
        <dbReference type="ARBA" id="ARBA00023163"/>
    </source>
</evidence>
<keyword evidence="2 4" id="KW-0238">DNA-binding</keyword>
<dbReference type="PANTHER" id="PTHR30055">
    <property type="entry name" value="HTH-TYPE TRANSCRIPTIONAL REGULATOR RUTR"/>
    <property type="match status" value="1"/>
</dbReference>
<dbReference type="SUPFAM" id="SSF48498">
    <property type="entry name" value="Tetracyclin repressor-like, C-terminal domain"/>
    <property type="match status" value="1"/>
</dbReference>
<dbReference type="InterPro" id="IPR036271">
    <property type="entry name" value="Tet_transcr_reg_TetR-rel_C_sf"/>
</dbReference>